<dbReference type="EMBL" id="LSRX01001334">
    <property type="protein sequence ID" value="OLP80898.1"/>
    <property type="molecule type" value="Genomic_DNA"/>
</dbReference>
<protein>
    <submittedName>
        <fullName evidence="2">Uncharacterized protein</fullName>
    </submittedName>
</protein>
<keyword evidence="3" id="KW-1185">Reference proteome</keyword>
<gene>
    <name evidence="2" type="ORF">AK812_SmicGene38629</name>
</gene>
<dbReference type="AlphaFoldDB" id="A0A1Q9CDA5"/>
<proteinExistence type="predicted"/>
<dbReference type="Proteomes" id="UP000186817">
    <property type="component" value="Unassembled WGS sequence"/>
</dbReference>
<evidence type="ECO:0000313" key="3">
    <source>
        <dbReference type="Proteomes" id="UP000186817"/>
    </source>
</evidence>
<organism evidence="2 3">
    <name type="scientific">Symbiodinium microadriaticum</name>
    <name type="common">Dinoflagellate</name>
    <name type="synonym">Zooxanthella microadriatica</name>
    <dbReference type="NCBI Taxonomy" id="2951"/>
    <lineage>
        <taxon>Eukaryota</taxon>
        <taxon>Sar</taxon>
        <taxon>Alveolata</taxon>
        <taxon>Dinophyceae</taxon>
        <taxon>Suessiales</taxon>
        <taxon>Symbiodiniaceae</taxon>
        <taxon>Symbiodinium</taxon>
    </lineage>
</organism>
<feature type="region of interest" description="Disordered" evidence="1">
    <location>
        <begin position="35"/>
        <end position="82"/>
    </location>
</feature>
<evidence type="ECO:0000256" key="1">
    <source>
        <dbReference type="SAM" id="MobiDB-lite"/>
    </source>
</evidence>
<evidence type="ECO:0000313" key="2">
    <source>
        <dbReference type="EMBL" id="OLP80898.1"/>
    </source>
</evidence>
<comment type="caution">
    <text evidence="2">The sequence shown here is derived from an EMBL/GenBank/DDBJ whole genome shotgun (WGS) entry which is preliminary data.</text>
</comment>
<accession>A0A1Q9CDA5</accession>
<sequence length="208" mass="22418">MMLLTKAACDEIAIDNMKGTAAGCEFFVTNRCRKPPSLVSPIASSEQSDYEEAASSSSKPTAVKADAMPKSATIKAEPSAAPMADVAMDDDTGTREGEPSSAVDIEIDTAPQMPVTRSSTRSYPCDSCQAVVARGMLFCLRCKPPQTDESAKPTKRFFENKKLRNRLLATAAAGLHHCRLPQPQSGNRQMSAEVIVISDAKDRTECER</sequence>
<name>A0A1Q9CDA5_SYMMI</name>
<reference evidence="2 3" key="1">
    <citation type="submission" date="2016-02" db="EMBL/GenBank/DDBJ databases">
        <title>Genome analysis of coral dinoflagellate symbionts highlights evolutionary adaptations to a symbiotic lifestyle.</title>
        <authorList>
            <person name="Aranda M."/>
            <person name="Li Y."/>
            <person name="Liew Y.J."/>
            <person name="Baumgarten S."/>
            <person name="Simakov O."/>
            <person name="Wilson M."/>
            <person name="Piel J."/>
            <person name="Ashoor H."/>
            <person name="Bougouffa S."/>
            <person name="Bajic V.B."/>
            <person name="Ryu T."/>
            <person name="Ravasi T."/>
            <person name="Bayer T."/>
            <person name="Micklem G."/>
            <person name="Kim H."/>
            <person name="Bhak J."/>
            <person name="Lajeunesse T.C."/>
            <person name="Voolstra C.R."/>
        </authorList>
    </citation>
    <scope>NUCLEOTIDE SEQUENCE [LARGE SCALE GENOMIC DNA]</scope>
    <source>
        <strain evidence="2 3">CCMP2467</strain>
    </source>
</reference>